<dbReference type="GO" id="GO:0008270">
    <property type="term" value="F:zinc ion binding"/>
    <property type="evidence" value="ECO:0007669"/>
    <property type="project" value="InterPro"/>
</dbReference>
<reference evidence="3 4" key="1">
    <citation type="submission" date="2015-02" db="EMBL/GenBank/DDBJ databases">
        <title>Draft genome sequences of ten Microbacterium spp. with emphasis on heavy metal contaminated environments.</title>
        <authorList>
            <person name="Corretto E."/>
        </authorList>
    </citation>
    <scope>NUCLEOTIDE SEQUENCE [LARGE SCALE GENOMIC DNA]</scope>
    <source>
        <strain evidence="3 4">DSM 12966</strain>
    </source>
</reference>
<dbReference type="Pfam" id="PF01844">
    <property type="entry name" value="HNH"/>
    <property type="match status" value="1"/>
</dbReference>
<dbReference type="CDD" id="cd00085">
    <property type="entry name" value="HNHc"/>
    <property type="match status" value="1"/>
</dbReference>
<feature type="domain" description="HNH nuclease" evidence="2">
    <location>
        <begin position="352"/>
        <end position="403"/>
    </location>
</feature>
<evidence type="ECO:0000313" key="4">
    <source>
        <dbReference type="Proteomes" id="UP000033572"/>
    </source>
</evidence>
<dbReference type="InterPro" id="IPR003870">
    <property type="entry name" value="DUF222"/>
</dbReference>
<dbReference type="Proteomes" id="UP000033572">
    <property type="component" value="Unassembled WGS sequence"/>
</dbReference>
<dbReference type="PATRIC" id="fig|104336.4.peg.400"/>
<keyword evidence="3" id="KW-0540">Nuclease</keyword>
<dbReference type="InterPro" id="IPR002711">
    <property type="entry name" value="HNH"/>
</dbReference>
<dbReference type="RefSeq" id="WP_045252825.1">
    <property type="nucleotide sequence ID" value="NZ_JYIU01000025.1"/>
</dbReference>
<dbReference type="GO" id="GO:0004519">
    <property type="term" value="F:endonuclease activity"/>
    <property type="evidence" value="ECO:0007669"/>
    <property type="project" value="UniProtKB-KW"/>
</dbReference>
<dbReference type="Pfam" id="PF02720">
    <property type="entry name" value="DUF222"/>
    <property type="match status" value="1"/>
</dbReference>
<accession>A0A0F0KZK3</accession>
<dbReference type="GO" id="GO:0003676">
    <property type="term" value="F:nucleic acid binding"/>
    <property type="evidence" value="ECO:0007669"/>
    <property type="project" value="InterPro"/>
</dbReference>
<comment type="caution">
    <text evidence="3">The sequence shown here is derived from an EMBL/GenBank/DDBJ whole genome shotgun (WGS) entry which is preliminary data.</text>
</comment>
<comment type="similarity">
    <text evidence="1">Belongs to the Rv1128c/1148c/1588c/1702c/1945/3466 family.</text>
</comment>
<evidence type="ECO:0000259" key="2">
    <source>
        <dbReference type="SMART" id="SM00507"/>
    </source>
</evidence>
<keyword evidence="3" id="KW-0378">Hydrolase</keyword>
<dbReference type="SMART" id="SM00507">
    <property type="entry name" value="HNHc"/>
    <property type="match status" value="1"/>
</dbReference>
<name>A0A0F0KZK3_9MICO</name>
<evidence type="ECO:0000313" key="3">
    <source>
        <dbReference type="EMBL" id="KJL25859.1"/>
    </source>
</evidence>
<dbReference type="AlphaFoldDB" id="A0A0F0KZK3"/>
<organism evidence="3 4">
    <name type="scientific">Microbacterium foliorum</name>
    <dbReference type="NCBI Taxonomy" id="104336"/>
    <lineage>
        <taxon>Bacteria</taxon>
        <taxon>Bacillati</taxon>
        <taxon>Actinomycetota</taxon>
        <taxon>Actinomycetes</taxon>
        <taxon>Micrococcales</taxon>
        <taxon>Microbacteriaceae</taxon>
        <taxon>Microbacterium</taxon>
    </lineage>
</organism>
<keyword evidence="4" id="KW-1185">Reference proteome</keyword>
<sequence length="449" mass="47365">MTTTRLTPLLEAIERLGDAWADAERSTDLSRSELLDAHRAVGEVQRCLDGLHAELAATIAHESRPELGPDGLAKEQGFRNAGALIATTTGGSPGDAKRLITVGQAAAPRSNLLGEALPAKYPALAAALAAGEISVAAAAVIVALLDRLRLRVGAARVDEAEGLLVARAAGMTLDDVRTLVARTEAWLDPDGVAPKEQQSRDRRSLTMFERDGSFHLNLQTDIASSAPIRAAIQAYVSATFQARITAPEPGAADADHRTVVMIQADAITALCEHAIACDNGGMPATGATVVVRVNLDDLTSGRGAATIDGSDQPVSISTCRRMAAGGGIIPVVLGSAGEILDWGREKRLFTRAQRLALVERDGGCAMCGLPPQMTKAHHIRCWQRDTGPTDLNNGVLLCESCHHRIHDNGWDISVDGVGVAARVWLIPPPHVDPARTPRLGGRARYDVAA</sequence>
<dbReference type="EMBL" id="JYIU01000025">
    <property type="protein sequence ID" value="KJL25859.1"/>
    <property type="molecule type" value="Genomic_DNA"/>
</dbReference>
<proteinExistence type="inferred from homology"/>
<evidence type="ECO:0000256" key="1">
    <source>
        <dbReference type="ARBA" id="ARBA00023450"/>
    </source>
</evidence>
<dbReference type="Gene3D" id="1.10.30.50">
    <property type="match status" value="1"/>
</dbReference>
<dbReference type="InterPro" id="IPR003615">
    <property type="entry name" value="HNH_nuc"/>
</dbReference>
<keyword evidence="3" id="KW-0255">Endonuclease</keyword>
<protein>
    <submittedName>
        <fullName evidence="3">HNH endonuclease</fullName>
    </submittedName>
</protein>
<gene>
    <name evidence="3" type="ORF">RN50_00382</name>
</gene>